<dbReference type="RefSeq" id="XP_058330016.1">
    <property type="nucleotide sequence ID" value="XM_058474276.1"/>
</dbReference>
<dbReference type="AlphaFoldDB" id="A0A9W9NYA8"/>
<feature type="compositionally biased region" description="Polar residues" evidence="1">
    <location>
        <begin position="50"/>
        <end position="61"/>
    </location>
</feature>
<name>A0A9W9NYA8_9EURO</name>
<organism evidence="2 3">
    <name type="scientific">Penicillium chermesinum</name>
    <dbReference type="NCBI Taxonomy" id="63820"/>
    <lineage>
        <taxon>Eukaryota</taxon>
        <taxon>Fungi</taxon>
        <taxon>Dikarya</taxon>
        <taxon>Ascomycota</taxon>
        <taxon>Pezizomycotina</taxon>
        <taxon>Eurotiomycetes</taxon>
        <taxon>Eurotiomycetidae</taxon>
        <taxon>Eurotiales</taxon>
        <taxon>Aspergillaceae</taxon>
        <taxon>Penicillium</taxon>
    </lineage>
</organism>
<protein>
    <submittedName>
        <fullName evidence="2">Uncharacterized protein</fullName>
    </submittedName>
</protein>
<accession>A0A9W9NYA8</accession>
<keyword evidence="3" id="KW-1185">Reference proteome</keyword>
<reference evidence="2" key="1">
    <citation type="submission" date="2022-11" db="EMBL/GenBank/DDBJ databases">
        <authorList>
            <person name="Petersen C."/>
        </authorList>
    </citation>
    <scope>NUCLEOTIDE SEQUENCE</scope>
    <source>
        <strain evidence="2">IBT 19713</strain>
    </source>
</reference>
<reference evidence="2" key="2">
    <citation type="journal article" date="2023" name="IMA Fungus">
        <title>Comparative genomic study of the Penicillium genus elucidates a diverse pangenome and 15 lateral gene transfer events.</title>
        <authorList>
            <person name="Petersen C."/>
            <person name="Sorensen T."/>
            <person name="Nielsen M.R."/>
            <person name="Sondergaard T.E."/>
            <person name="Sorensen J.L."/>
            <person name="Fitzpatrick D.A."/>
            <person name="Frisvad J.C."/>
            <person name="Nielsen K.L."/>
        </authorList>
    </citation>
    <scope>NUCLEOTIDE SEQUENCE</scope>
    <source>
        <strain evidence="2">IBT 19713</strain>
    </source>
</reference>
<gene>
    <name evidence="2" type="ORF">N7468_004979</name>
</gene>
<evidence type="ECO:0000313" key="3">
    <source>
        <dbReference type="Proteomes" id="UP001150941"/>
    </source>
</evidence>
<sequence>MSIASKSSVKIRRSNFYVIPRVGKGSGVFGLNLCTQYTTTSYRDDAPAGIQSQREVPSSRDQGIKETMFPSKSFKSVSGHKPEESVEVKRAPCGAGGERAE</sequence>
<feature type="compositionally biased region" description="Basic and acidic residues" evidence="1">
    <location>
        <begin position="80"/>
        <end position="90"/>
    </location>
</feature>
<dbReference type="GeneID" id="83201579"/>
<dbReference type="Proteomes" id="UP001150941">
    <property type="component" value="Unassembled WGS sequence"/>
</dbReference>
<proteinExistence type="predicted"/>
<evidence type="ECO:0000256" key="1">
    <source>
        <dbReference type="SAM" id="MobiDB-lite"/>
    </source>
</evidence>
<comment type="caution">
    <text evidence="2">The sequence shown here is derived from an EMBL/GenBank/DDBJ whole genome shotgun (WGS) entry which is preliminary data.</text>
</comment>
<dbReference type="EMBL" id="JAPQKS010000004">
    <property type="protein sequence ID" value="KAJ5232023.1"/>
    <property type="molecule type" value="Genomic_DNA"/>
</dbReference>
<evidence type="ECO:0000313" key="2">
    <source>
        <dbReference type="EMBL" id="KAJ5232023.1"/>
    </source>
</evidence>
<feature type="region of interest" description="Disordered" evidence="1">
    <location>
        <begin position="43"/>
        <end position="101"/>
    </location>
</feature>